<proteinExistence type="predicted"/>
<evidence type="ECO:0000256" key="1">
    <source>
        <dbReference type="SAM" id="MobiDB-lite"/>
    </source>
</evidence>
<name>A0A1B6FAI0_9HEMI</name>
<accession>A0A1B6FAI0</accession>
<protein>
    <submittedName>
        <fullName evidence="2">Uncharacterized protein</fullName>
    </submittedName>
</protein>
<dbReference type="AlphaFoldDB" id="A0A1B6FAI0"/>
<feature type="region of interest" description="Disordered" evidence="1">
    <location>
        <begin position="121"/>
        <end position="140"/>
    </location>
</feature>
<sequence>MSMCSLLSWCKSRITSSLRAAQARTLSVLTLASSDSDLSFNRRPIKLRKPSPNAHDPSSSNMYWCNSSNDVISSGVIFPSISPTRASNSSCTSTAFLKTTGGSLCFFFSSLSRFSSCSNSSATSDGSLPPPPRSSPLPEITSTESDILTRRLCLPGELPSLLPLSGVSSSADIRGLLSRRFFLFFLRSRRANFSFNKFRRSSRARELRLASSMAEFSCSNSGDSCRFRRKFVMPSVRCSRKLAIVAPIGVVCMISGSWSISDGMPTPTRKLLTSLLKELQLCFSRWYSLPLKVLEPRPRM</sequence>
<organism evidence="2">
    <name type="scientific">Cuerna arida</name>
    <dbReference type="NCBI Taxonomy" id="1464854"/>
    <lineage>
        <taxon>Eukaryota</taxon>
        <taxon>Metazoa</taxon>
        <taxon>Ecdysozoa</taxon>
        <taxon>Arthropoda</taxon>
        <taxon>Hexapoda</taxon>
        <taxon>Insecta</taxon>
        <taxon>Pterygota</taxon>
        <taxon>Neoptera</taxon>
        <taxon>Paraneoptera</taxon>
        <taxon>Hemiptera</taxon>
        <taxon>Auchenorrhyncha</taxon>
        <taxon>Membracoidea</taxon>
        <taxon>Cicadellidae</taxon>
        <taxon>Cicadellinae</taxon>
        <taxon>Proconiini</taxon>
        <taxon>Cuerna</taxon>
    </lineage>
</organism>
<reference evidence="2" key="1">
    <citation type="submission" date="2015-11" db="EMBL/GenBank/DDBJ databases">
        <title>De novo transcriptome assembly of four potential Pierce s Disease insect vectors from Arizona vineyards.</title>
        <authorList>
            <person name="Tassone E.E."/>
        </authorList>
    </citation>
    <scope>NUCLEOTIDE SEQUENCE</scope>
</reference>
<dbReference type="EMBL" id="GECZ01022503">
    <property type="protein sequence ID" value="JAS47266.1"/>
    <property type="molecule type" value="Transcribed_RNA"/>
</dbReference>
<evidence type="ECO:0000313" key="2">
    <source>
        <dbReference type="EMBL" id="JAS47266.1"/>
    </source>
</evidence>
<gene>
    <name evidence="2" type="ORF">g.33809</name>
</gene>